<dbReference type="SUPFAM" id="SSF55008">
    <property type="entry name" value="HMA, heavy metal-associated domain"/>
    <property type="match status" value="1"/>
</dbReference>
<dbReference type="EMBL" id="KB870809">
    <property type="protein sequence ID" value="EOA26044.1"/>
    <property type="molecule type" value="Genomic_DNA"/>
</dbReference>
<dbReference type="InterPro" id="IPR036163">
    <property type="entry name" value="HMA_dom_sf"/>
</dbReference>
<evidence type="ECO:0000313" key="4">
    <source>
        <dbReference type="Proteomes" id="UP000029121"/>
    </source>
</evidence>
<dbReference type="PROSITE" id="PS01047">
    <property type="entry name" value="HMA_1"/>
    <property type="match status" value="1"/>
</dbReference>
<keyword evidence="1" id="KW-0479">Metal-binding</keyword>
<dbReference type="InterPro" id="IPR017969">
    <property type="entry name" value="Heavy-metal-associated_CS"/>
</dbReference>
<evidence type="ECO:0000259" key="2">
    <source>
        <dbReference type="PROSITE" id="PS50846"/>
    </source>
</evidence>
<dbReference type="OrthoDB" id="689350at2759"/>
<protein>
    <recommendedName>
        <fullName evidence="2">HMA domain-containing protein</fullName>
    </recommendedName>
</protein>
<dbReference type="PANTHER" id="PTHR22814">
    <property type="entry name" value="COPPER TRANSPORT PROTEIN ATOX1-RELATED"/>
    <property type="match status" value="1"/>
</dbReference>
<gene>
    <name evidence="3" type="ORF">CARUB_v10019458mg</name>
</gene>
<feature type="domain" description="HMA" evidence="2">
    <location>
        <begin position="15"/>
        <end position="78"/>
    </location>
</feature>
<dbReference type="CDD" id="cd00371">
    <property type="entry name" value="HMA"/>
    <property type="match status" value="1"/>
</dbReference>
<dbReference type="Gene3D" id="3.30.70.100">
    <property type="match status" value="1"/>
</dbReference>
<dbReference type="Proteomes" id="UP000029121">
    <property type="component" value="Unassembled WGS sequence"/>
</dbReference>
<reference evidence="4" key="1">
    <citation type="journal article" date="2013" name="Nat. Genet.">
        <title>The Capsella rubella genome and the genomic consequences of rapid mating system evolution.</title>
        <authorList>
            <person name="Slotte T."/>
            <person name="Hazzouri K.M."/>
            <person name="Agren J.A."/>
            <person name="Koenig D."/>
            <person name="Maumus F."/>
            <person name="Guo Y.L."/>
            <person name="Steige K."/>
            <person name="Platts A.E."/>
            <person name="Escobar J.S."/>
            <person name="Newman L.K."/>
            <person name="Wang W."/>
            <person name="Mandakova T."/>
            <person name="Vello E."/>
            <person name="Smith L.M."/>
            <person name="Henz S.R."/>
            <person name="Steffen J."/>
            <person name="Takuno S."/>
            <person name="Brandvain Y."/>
            <person name="Coop G."/>
            <person name="Andolfatto P."/>
            <person name="Hu T.T."/>
            <person name="Blanchette M."/>
            <person name="Clark R.M."/>
            <person name="Quesneville H."/>
            <person name="Nordborg M."/>
            <person name="Gaut B.S."/>
            <person name="Lysak M.A."/>
            <person name="Jenkins J."/>
            <person name="Grimwood J."/>
            <person name="Chapman J."/>
            <person name="Prochnik S."/>
            <person name="Shu S."/>
            <person name="Rokhsar D."/>
            <person name="Schmutz J."/>
            <person name="Weigel D."/>
            <person name="Wright S.I."/>
        </authorList>
    </citation>
    <scope>NUCLEOTIDE SEQUENCE [LARGE SCALE GENOMIC DNA]</scope>
    <source>
        <strain evidence="4">cv. Monte Gargano</strain>
    </source>
</reference>
<dbReference type="PANTHER" id="PTHR22814:SF306">
    <property type="entry name" value="HEAVY METAL-ASSOCIATED ISOPRENYLATED PLANT PROTEIN 45"/>
    <property type="match status" value="1"/>
</dbReference>
<dbReference type="GO" id="GO:0046872">
    <property type="term" value="F:metal ion binding"/>
    <property type="evidence" value="ECO:0007669"/>
    <property type="project" value="UniProtKB-KW"/>
</dbReference>
<accession>R0H9K7</accession>
<dbReference type="InterPro" id="IPR006121">
    <property type="entry name" value="HMA_dom"/>
</dbReference>
<evidence type="ECO:0000313" key="3">
    <source>
        <dbReference type="EMBL" id="EOA26044.1"/>
    </source>
</evidence>
<organism evidence="3 4">
    <name type="scientific">Capsella rubella</name>
    <dbReference type="NCBI Taxonomy" id="81985"/>
    <lineage>
        <taxon>Eukaryota</taxon>
        <taxon>Viridiplantae</taxon>
        <taxon>Streptophyta</taxon>
        <taxon>Embryophyta</taxon>
        <taxon>Tracheophyta</taxon>
        <taxon>Spermatophyta</taxon>
        <taxon>Magnoliopsida</taxon>
        <taxon>eudicotyledons</taxon>
        <taxon>Gunneridae</taxon>
        <taxon>Pentapetalae</taxon>
        <taxon>rosids</taxon>
        <taxon>malvids</taxon>
        <taxon>Brassicales</taxon>
        <taxon>Brassicaceae</taxon>
        <taxon>Camelineae</taxon>
        <taxon>Capsella</taxon>
    </lineage>
</organism>
<keyword evidence="4" id="KW-1185">Reference proteome</keyword>
<proteinExistence type="predicted"/>
<dbReference type="AlphaFoldDB" id="R0H9K7"/>
<dbReference type="Pfam" id="PF00403">
    <property type="entry name" value="HMA"/>
    <property type="match status" value="1"/>
</dbReference>
<dbReference type="eggNOG" id="KOG1603">
    <property type="taxonomic scope" value="Eukaryota"/>
</dbReference>
<dbReference type="KEGG" id="crb:17885841"/>
<name>R0H9K7_9BRAS</name>
<sequence length="173" mass="20210">MFDWIHGNSRLPISLSIVELLVDMDCQGCEKKVRRAISKLDGVDTVEIDVDRQKVTVTGYVDREDVLKMVKRTGRTAEFWPFPYNGYYGDYYTYPSQRLEQSDQKIYDRHQAEHSFSSYGGKYDYYDDELQNINNSASIHSYYPRPSRRVQPTIDENALHLFSDDNVHACTVM</sequence>
<dbReference type="PROSITE" id="PS50846">
    <property type="entry name" value="HMA_2"/>
    <property type="match status" value="1"/>
</dbReference>
<evidence type="ECO:0000256" key="1">
    <source>
        <dbReference type="ARBA" id="ARBA00022723"/>
    </source>
</evidence>